<evidence type="ECO:0000256" key="2">
    <source>
        <dbReference type="SAM" id="Phobius"/>
    </source>
</evidence>
<protein>
    <recommendedName>
        <fullName evidence="3">DUF6545 domain-containing protein</fullName>
    </recommendedName>
</protein>
<dbReference type="NCBIfam" id="NF042915">
    <property type="entry name" value="MAB_1171c_fam"/>
    <property type="match status" value="1"/>
</dbReference>
<organism evidence="4 5">
    <name type="scientific">Nocardia transvalensis</name>
    <dbReference type="NCBI Taxonomy" id="37333"/>
    <lineage>
        <taxon>Bacteria</taxon>
        <taxon>Bacillati</taxon>
        <taxon>Actinomycetota</taxon>
        <taxon>Actinomycetes</taxon>
        <taxon>Mycobacteriales</taxon>
        <taxon>Nocardiaceae</taxon>
        <taxon>Nocardia</taxon>
    </lineage>
</organism>
<feature type="transmembrane region" description="Helical" evidence="2">
    <location>
        <begin position="105"/>
        <end position="125"/>
    </location>
</feature>
<name>A0A7W9P8B8_9NOCA</name>
<keyword evidence="2" id="KW-0812">Transmembrane</keyword>
<dbReference type="InterPro" id="IPR050039">
    <property type="entry name" value="MAB_1171c-like"/>
</dbReference>
<evidence type="ECO:0000259" key="3">
    <source>
        <dbReference type="Pfam" id="PF20182"/>
    </source>
</evidence>
<feature type="transmembrane region" description="Helical" evidence="2">
    <location>
        <begin position="72"/>
        <end position="93"/>
    </location>
</feature>
<comment type="caution">
    <text evidence="4">The sequence shown here is derived from an EMBL/GenBank/DDBJ whole genome shotgun (WGS) entry which is preliminary data.</text>
</comment>
<accession>A0A7W9P8B8</accession>
<dbReference type="EMBL" id="JACHIT010000001">
    <property type="protein sequence ID" value="MBB5911364.1"/>
    <property type="molecule type" value="Genomic_DNA"/>
</dbReference>
<dbReference type="InterPro" id="IPR046675">
    <property type="entry name" value="DUF6545"/>
</dbReference>
<feature type="transmembrane region" description="Helical" evidence="2">
    <location>
        <begin position="222"/>
        <end position="247"/>
    </location>
</feature>
<proteinExistence type="predicted"/>
<feature type="domain" description="DUF6545" evidence="3">
    <location>
        <begin position="249"/>
        <end position="379"/>
    </location>
</feature>
<feature type="transmembrane region" description="Helical" evidence="2">
    <location>
        <begin position="137"/>
        <end position="156"/>
    </location>
</feature>
<keyword evidence="2" id="KW-0472">Membrane</keyword>
<dbReference type="RefSeq" id="WP_040749388.1">
    <property type="nucleotide sequence ID" value="NZ_JACHIT010000001.1"/>
</dbReference>
<keyword evidence="5" id="KW-1185">Reference proteome</keyword>
<reference evidence="4 5" key="1">
    <citation type="submission" date="2020-08" db="EMBL/GenBank/DDBJ databases">
        <title>Sequencing the genomes of 1000 actinobacteria strains.</title>
        <authorList>
            <person name="Klenk H.-P."/>
        </authorList>
    </citation>
    <scope>NUCLEOTIDE SEQUENCE [LARGE SCALE GENOMIC DNA]</scope>
    <source>
        <strain evidence="4 5">DSM 43582</strain>
    </source>
</reference>
<feature type="compositionally biased region" description="Basic and acidic residues" evidence="1">
    <location>
        <begin position="395"/>
        <end position="405"/>
    </location>
</feature>
<evidence type="ECO:0000256" key="1">
    <source>
        <dbReference type="SAM" id="MobiDB-lite"/>
    </source>
</evidence>
<keyword evidence="2" id="KW-1133">Transmembrane helix</keyword>
<feature type="transmembrane region" description="Helical" evidence="2">
    <location>
        <begin position="9"/>
        <end position="27"/>
    </location>
</feature>
<feature type="transmembrane region" description="Helical" evidence="2">
    <location>
        <begin position="177"/>
        <end position="202"/>
    </location>
</feature>
<dbReference type="Pfam" id="PF20182">
    <property type="entry name" value="DUF6545"/>
    <property type="match status" value="1"/>
</dbReference>
<evidence type="ECO:0000313" key="5">
    <source>
        <dbReference type="Proteomes" id="UP000540412"/>
    </source>
</evidence>
<dbReference type="Proteomes" id="UP000540412">
    <property type="component" value="Unassembled WGS sequence"/>
</dbReference>
<sequence>MTSTVPETLAWPILVATMLIVAVRWAWFRTSAAERYLNATLTMITLTQLLREAAVERAIAAGSPLSVTDVQQLSLCTIVLSIPPFLCVIALLSGVDPQAVRRRRYLYFGVGAALSAVVLIAGARARRAGLPTEVTGGWDGVLVWIAFSVLPMYLAYLMIRRCALEYRQPDVTAAEKLVLAGIAAAGAAIGVATAIALALAVLQALDLVDSVQYRLATHSKNFFGIATIIAVICAAPPAKAAIEYLGLDATSRRWRRLRPLWLALTTRFPDSRLPLDEDPSRRRATTLRLHRTTVEIRDAILRLHPYCRPTPPAELAAFVAAERVPDRDAESAALALQLGHAMRAVAGDCPENAADIRPSPSADLDTEVGELLRLARWWPAAQRHTGGDPTPADIAHPHETRGTTP</sequence>
<dbReference type="AlphaFoldDB" id="A0A7W9P8B8"/>
<gene>
    <name evidence="4" type="ORF">BJY24_000231</name>
</gene>
<feature type="region of interest" description="Disordered" evidence="1">
    <location>
        <begin position="382"/>
        <end position="405"/>
    </location>
</feature>
<evidence type="ECO:0000313" key="4">
    <source>
        <dbReference type="EMBL" id="MBB5911364.1"/>
    </source>
</evidence>